<evidence type="ECO:0000313" key="2">
    <source>
        <dbReference type="Proteomes" id="UP000360750"/>
    </source>
</evidence>
<sequence length="80" mass="8852">MTDHPEPELVEQIPAADWTDMDLLTRDGAGELLDSEIEAERARVEELRGAGDDARLAEAETRLNRMVEIRSSLTADRSGS</sequence>
<dbReference type="EMBL" id="CAACYD010000006">
    <property type="protein sequence ID" value="VFA88402.1"/>
    <property type="molecule type" value="Genomic_DNA"/>
</dbReference>
<dbReference type="GeneID" id="60749956"/>
<dbReference type="AlphaFoldDB" id="A0ABD7V1X4"/>
<accession>A0ABD7V1X4</accession>
<protein>
    <submittedName>
        <fullName evidence="1">Uncharacterized protein</fullName>
    </submittedName>
</protein>
<proteinExistence type="predicted"/>
<gene>
    <name evidence="1" type="ORF">NCTC8139_01947</name>
</gene>
<comment type="caution">
    <text evidence="1">The sequence shown here is derived from an EMBL/GenBank/DDBJ whole genome shotgun (WGS) entry which is preliminary data.</text>
</comment>
<dbReference type="Proteomes" id="UP000360750">
    <property type="component" value="Unassembled WGS sequence"/>
</dbReference>
<reference evidence="1 2" key="1">
    <citation type="submission" date="2019-02" db="EMBL/GenBank/DDBJ databases">
        <authorList>
            <consortium name="Pathogen Informatics"/>
        </authorList>
    </citation>
    <scope>NUCLEOTIDE SEQUENCE [LARGE SCALE GENOMIC DNA]</scope>
    <source>
        <strain evidence="1 2">3012STDY6756503</strain>
    </source>
</reference>
<organism evidence="1 2">
    <name type="scientific">Gordonia paraffinivorans</name>
    <dbReference type="NCBI Taxonomy" id="175628"/>
    <lineage>
        <taxon>Bacteria</taxon>
        <taxon>Bacillati</taxon>
        <taxon>Actinomycetota</taxon>
        <taxon>Actinomycetes</taxon>
        <taxon>Mycobacteriales</taxon>
        <taxon>Gordoniaceae</taxon>
        <taxon>Gordonia</taxon>
    </lineage>
</organism>
<evidence type="ECO:0000313" key="1">
    <source>
        <dbReference type="EMBL" id="VFA88402.1"/>
    </source>
</evidence>
<dbReference type="RefSeq" id="WP_131734147.1">
    <property type="nucleotide sequence ID" value="NZ_CAACYD010000006.1"/>
</dbReference>
<name>A0ABD7V1X4_9ACTN</name>